<dbReference type="InterPro" id="IPR029044">
    <property type="entry name" value="Nucleotide-diphossugar_trans"/>
</dbReference>
<dbReference type="SUPFAM" id="SSF53448">
    <property type="entry name" value="Nucleotide-diphospho-sugar transferases"/>
    <property type="match status" value="1"/>
</dbReference>
<dbReference type="Gene3D" id="3.90.550.10">
    <property type="entry name" value="Spore Coat Polysaccharide Biosynthesis Protein SpsA, Chain A"/>
    <property type="match status" value="1"/>
</dbReference>
<evidence type="ECO:0000259" key="4">
    <source>
        <dbReference type="Pfam" id="PF00535"/>
    </source>
</evidence>
<dbReference type="EMBL" id="AB812070">
    <property type="protein sequence ID" value="BAQ01880.1"/>
    <property type="molecule type" value="Genomic_DNA"/>
</dbReference>
<keyword evidence="3 5" id="KW-0808">Transferase</keyword>
<protein>
    <submittedName>
        <fullName evidence="5">Putative glycosyltransferase</fullName>
    </submittedName>
</protein>
<comment type="similarity">
    <text evidence="1">Belongs to the glycosyltransferase 2 family.</text>
</comment>
<evidence type="ECO:0000313" key="5">
    <source>
        <dbReference type="EMBL" id="BAQ01880.1"/>
    </source>
</evidence>
<evidence type="ECO:0000256" key="3">
    <source>
        <dbReference type="ARBA" id="ARBA00022679"/>
    </source>
</evidence>
<dbReference type="InterPro" id="IPR001173">
    <property type="entry name" value="Glyco_trans_2-like"/>
</dbReference>
<dbReference type="RefSeq" id="WP_033560999.1">
    <property type="nucleotide sequence ID" value="NZ_CAJGFK010000001.1"/>
</dbReference>
<keyword evidence="2" id="KW-0328">Glycosyltransferase</keyword>
<dbReference type="GO" id="GO:0016757">
    <property type="term" value="F:glycosyltransferase activity"/>
    <property type="evidence" value="ECO:0007669"/>
    <property type="project" value="UniProtKB-KW"/>
</dbReference>
<accession>A0A0A8J932</accession>
<sequence length="305" mass="35841">MNERANVVAIVVTFKRKEFLCKILDSLIRQTFPINKIIVIDNNSLDGTKELVEDFCRINTEVNRKIKYYDTGENLGGAGGFKCGFEIARNFDYSHLWLMDDDLLPEDNCLEILLKCNIEGIVQPIRMNMDGTCAELSPINYDLKNPFRLRAKTKTVADIYIKDKTPYLFDIHSVPFEGPLITKSVVEKIGFPNEKFFIFNDDLDYSLRARQKKFRICCSSQAKATRLLKNNIKNDLSSWKGYYMLRNYFYIMRKYGDNFMVRLKPHWAIWIFIFYFFLTGKKNINRIFSAYLDSKELTNSKKFRP</sequence>
<dbReference type="AlphaFoldDB" id="A0A0A8J932"/>
<proteinExistence type="inferred from homology"/>
<feature type="domain" description="Glycosyltransferase 2-like" evidence="4">
    <location>
        <begin position="10"/>
        <end position="115"/>
    </location>
</feature>
<dbReference type="PANTHER" id="PTHR43179">
    <property type="entry name" value="RHAMNOSYLTRANSFERASE WBBL"/>
    <property type="match status" value="1"/>
</dbReference>
<evidence type="ECO:0000256" key="1">
    <source>
        <dbReference type="ARBA" id="ARBA00006739"/>
    </source>
</evidence>
<dbReference type="PANTHER" id="PTHR43179:SF12">
    <property type="entry name" value="GALACTOFURANOSYLTRANSFERASE GLFT2"/>
    <property type="match status" value="1"/>
</dbReference>
<name>A0A0A8J932_ECOLX</name>
<organism evidence="5">
    <name type="scientific">Escherichia coli</name>
    <dbReference type="NCBI Taxonomy" id="562"/>
    <lineage>
        <taxon>Bacteria</taxon>
        <taxon>Pseudomonadati</taxon>
        <taxon>Pseudomonadota</taxon>
        <taxon>Gammaproteobacteria</taxon>
        <taxon>Enterobacterales</taxon>
        <taxon>Enterobacteriaceae</taxon>
        <taxon>Escherichia</taxon>
    </lineage>
</organism>
<evidence type="ECO:0000256" key="2">
    <source>
        <dbReference type="ARBA" id="ARBA00022676"/>
    </source>
</evidence>
<dbReference type="Pfam" id="PF00535">
    <property type="entry name" value="Glycos_transf_2"/>
    <property type="match status" value="1"/>
</dbReference>
<reference evidence="5" key="1">
    <citation type="journal article" date="2014" name="DNA Res.">
        <title>A complete view of the genetic diversity of the Escherichia coli O-antigen biosynthesis gene cluster.</title>
        <authorList>
            <person name="Iguchi A."/>
            <person name="Iyoda S."/>
            <person name="Kikuchi T."/>
            <person name="Ogura Y."/>
            <person name="Katsura K."/>
            <person name="Ohnishi M."/>
            <person name="Hayashi T."/>
            <person name="Thomson N.R."/>
        </authorList>
    </citation>
    <scope>NUCLEOTIDE SEQUENCE</scope>
    <source>
        <strain evidence="5">745-56</strain>
    </source>
</reference>